<dbReference type="EMBL" id="BMYD01000001">
    <property type="protein sequence ID" value="GHA75714.1"/>
    <property type="molecule type" value="Genomic_DNA"/>
</dbReference>
<keyword evidence="1" id="KW-0812">Transmembrane</keyword>
<comment type="caution">
    <text evidence="2">The sequence shown here is derived from an EMBL/GenBank/DDBJ whole genome shotgun (WGS) entry which is preliminary data.</text>
</comment>
<gene>
    <name evidence="2" type="ORF">GCM10007067_11120</name>
</gene>
<feature type="transmembrane region" description="Helical" evidence="1">
    <location>
        <begin position="7"/>
        <end position="30"/>
    </location>
</feature>
<feature type="transmembrane region" description="Helical" evidence="1">
    <location>
        <begin position="120"/>
        <end position="137"/>
    </location>
</feature>
<feature type="transmembrane region" description="Helical" evidence="1">
    <location>
        <begin position="82"/>
        <end position="100"/>
    </location>
</feature>
<evidence type="ECO:0000256" key="1">
    <source>
        <dbReference type="SAM" id="Phobius"/>
    </source>
</evidence>
<dbReference type="Pfam" id="PF06197">
    <property type="entry name" value="DUF998"/>
    <property type="match status" value="1"/>
</dbReference>
<keyword evidence="1" id="KW-1133">Transmembrane helix</keyword>
<dbReference type="Proteomes" id="UP000646426">
    <property type="component" value="Unassembled WGS sequence"/>
</dbReference>
<keyword evidence="3" id="KW-1185">Reference proteome</keyword>
<dbReference type="AlphaFoldDB" id="A0A918SZU6"/>
<dbReference type="RefSeq" id="WP_189454091.1">
    <property type="nucleotide sequence ID" value="NZ_BMYD01000001.1"/>
</dbReference>
<evidence type="ECO:0000313" key="3">
    <source>
        <dbReference type="Proteomes" id="UP000646426"/>
    </source>
</evidence>
<feature type="transmembrane region" description="Helical" evidence="1">
    <location>
        <begin position="144"/>
        <end position="164"/>
    </location>
</feature>
<sequence length="203" mass="21193">MPDARIAAARFALIGLAIWLAALLGFGAAVDGYSHLQHPVAMLGAQGVGMPLAFNVLGFIVPGLLVGIAAWRLRTALGTAGWPVRIGAVLWALSALAFIAQGLLPLDPEDLDAASSRLHALAWSLWWISFVPGAVLLGMRSRSAMMAVAAAAAVVAVATLLWSAGLAQRVGMAAWFVLVAFVAYRYTQVPHEVGSTAARDGVR</sequence>
<reference evidence="2" key="1">
    <citation type="journal article" date="2014" name="Int. J. Syst. Evol. Microbiol.">
        <title>Complete genome sequence of Corynebacterium casei LMG S-19264T (=DSM 44701T), isolated from a smear-ripened cheese.</title>
        <authorList>
            <consortium name="US DOE Joint Genome Institute (JGI-PGF)"/>
            <person name="Walter F."/>
            <person name="Albersmeier A."/>
            <person name="Kalinowski J."/>
            <person name="Ruckert C."/>
        </authorList>
    </citation>
    <scope>NUCLEOTIDE SEQUENCE</scope>
    <source>
        <strain evidence="2">KCTC 23077</strain>
    </source>
</reference>
<feature type="transmembrane region" description="Helical" evidence="1">
    <location>
        <begin position="50"/>
        <end position="70"/>
    </location>
</feature>
<proteinExistence type="predicted"/>
<name>A0A918SZU6_9GAMM</name>
<reference evidence="2" key="2">
    <citation type="submission" date="2020-09" db="EMBL/GenBank/DDBJ databases">
        <authorList>
            <person name="Sun Q."/>
            <person name="Kim S."/>
        </authorList>
    </citation>
    <scope>NUCLEOTIDE SEQUENCE</scope>
    <source>
        <strain evidence="2">KCTC 23077</strain>
    </source>
</reference>
<feature type="transmembrane region" description="Helical" evidence="1">
    <location>
        <begin position="170"/>
        <end position="187"/>
    </location>
</feature>
<evidence type="ECO:0000313" key="2">
    <source>
        <dbReference type="EMBL" id="GHA75714.1"/>
    </source>
</evidence>
<accession>A0A918SZU6</accession>
<organism evidence="2 3">
    <name type="scientific">Cognatilysobacter bugurensis</name>
    <dbReference type="NCBI Taxonomy" id="543356"/>
    <lineage>
        <taxon>Bacteria</taxon>
        <taxon>Pseudomonadati</taxon>
        <taxon>Pseudomonadota</taxon>
        <taxon>Gammaproteobacteria</taxon>
        <taxon>Lysobacterales</taxon>
        <taxon>Lysobacteraceae</taxon>
        <taxon>Cognatilysobacter</taxon>
    </lineage>
</organism>
<dbReference type="InterPro" id="IPR009339">
    <property type="entry name" value="DUF998"/>
</dbReference>
<keyword evidence="1" id="KW-0472">Membrane</keyword>
<protein>
    <submittedName>
        <fullName evidence="2">Membrane protein</fullName>
    </submittedName>
</protein>